<evidence type="ECO:0000256" key="1">
    <source>
        <dbReference type="ARBA" id="ARBA00022669"/>
    </source>
</evidence>
<keyword evidence="4" id="KW-1015">Disulfide bond</keyword>
<accession>A0A6G0TIR1</accession>
<evidence type="ECO:0000313" key="8">
    <source>
        <dbReference type="EMBL" id="KAE9532602.1"/>
    </source>
</evidence>
<evidence type="ECO:0000259" key="7">
    <source>
        <dbReference type="PROSITE" id="PS50940"/>
    </source>
</evidence>
<evidence type="ECO:0000256" key="5">
    <source>
        <dbReference type="ARBA" id="ARBA00023180"/>
    </source>
</evidence>
<keyword evidence="2" id="KW-0732">Signal</keyword>
<dbReference type="Proteomes" id="UP000475862">
    <property type="component" value="Unassembled WGS sequence"/>
</dbReference>
<gene>
    <name evidence="8" type="ORF">AGLY_009683</name>
</gene>
<dbReference type="OrthoDB" id="6020543at2759"/>
<feature type="compositionally biased region" description="Pro residues" evidence="6">
    <location>
        <begin position="150"/>
        <end position="159"/>
    </location>
</feature>
<evidence type="ECO:0000256" key="4">
    <source>
        <dbReference type="ARBA" id="ARBA00023157"/>
    </source>
</evidence>
<keyword evidence="3" id="KW-0677">Repeat</keyword>
<feature type="compositionally biased region" description="Polar residues" evidence="6">
    <location>
        <begin position="137"/>
        <end position="147"/>
    </location>
</feature>
<name>A0A6G0TIR1_APHGL</name>
<dbReference type="SMART" id="SM00494">
    <property type="entry name" value="ChtBD2"/>
    <property type="match status" value="1"/>
</dbReference>
<dbReference type="EMBL" id="VYZN01000038">
    <property type="protein sequence ID" value="KAE9532602.1"/>
    <property type="molecule type" value="Genomic_DNA"/>
</dbReference>
<feature type="compositionally biased region" description="Low complexity" evidence="6">
    <location>
        <begin position="80"/>
        <end position="91"/>
    </location>
</feature>
<sequence>MLINEDLIETKTLEYQTQKKEVMNTEPNLLNWLPDLVNYRKIEEYLRQQIQQRQIAVVNGQQISPPAELQPSGQPPSTPSPVSEETELSTSAPSEGSPSQSETPGVLLPQPEYPSPPAPEYPSPPAPESGTPPPGVQPQTSSESSTDPDAPSPTRPPSTDPLKAQCKEPKGQFPSESSCNKFINCWDETAVEQTCPAGLVFNPEKRYCDYPANVDCEKKN</sequence>
<evidence type="ECO:0000256" key="6">
    <source>
        <dbReference type="SAM" id="MobiDB-lite"/>
    </source>
</evidence>
<dbReference type="PROSITE" id="PS50940">
    <property type="entry name" value="CHIT_BIND_II"/>
    <property type="match status" value="1"/>
</dbReference>
<protein>
    <recommendedName>
        <fullName evidence="7">Chitin-binding type-2 domain-containing protein</fullName>
    </recommendedName>
</protein>
<organism evidence="8 9">
    <name type="scientific">Aphis glycines</name>
    <name type="common">Soybean aphid</name>
    <dbReference type="NCBI Taxonomy" id="307491"/>
    <lineage>
        <taxon>Eukaryota</taxon>
        <taxon>Metazoa</taxon>
        <taxon>Ecdysozoa</taxon>
        <taxon>Arthropoda</taxon>
        <taxon>Hexapoda</taxon>
        <taxon>Insecta</taxon>
        <taxon>Pterygota</taxon>
        <taxon>Neoptera</taxon>
        <taxon>Paraneoptera</taxon>
        <taxon>Hemiptera</taxon>
        <taxon>Sternorrhyncha</taxon>
        <taxon>Aphidomorpha</taxon>
        <taxon>Aphidoidea</taxon>
        <taxon>Aphididae</taxon>
        <taxon>Aphidini</taxon>
        <taxon>Aphis</taxon>
        <taxon>Aphis</taxon>
    </lineage>
</organism>
<feature type="compositionally biased region" description="Pro residues" evidence="6">
    <location>
        <begin position="111"/>
        <end position="136"/>
    </location>
</feature>
<dbReference type="InterPro" id="IPR002557">
    <property type="entry name" value="Chitin-bd_dom"/>
</dbReference>
<dbReference type="PRINTS" id="PR01217">
    <property type="entry name" value="PRICHEXTENSN"/>
</dbReference>
<dbReference type="Pfam" id="PF01607">
    <property type="entry name" value="CBM_14"/>
    <property type="match status" value="1"/>
</dbReference>
<feature type="domain" description="Chitin-binding type-2" evidence="7">
    <location>
        <begin position="163"/>
        <end position="218"/>
    </location>
</feature>
<evidence type="ECO:0000256" key="3">
    <source>
        <dbReference type="ARBA" id="ARBA00022737"/>
    </source>
</evidence>
<dbReference type="AlphaFoldDB" id="A0A6G0TIR1"/>
<keyword evidence="1" id="KW-0147">Chitin-binding</keyword>
<feature type="compositionally biased region" description="Polar residues" evidence="6">
    <location>
        <begin position="92"/>
        <end position="103"/>
    </location>
</feature>
<evidence type="ECO:0000256" key="2">
    <source>
        <dbReference type="ARBA" id="ARBA00022729"/>
    </source>
</evidence>
<keyword evidence="5" id="KW-0325">Glycoprotein</keyword>
<dbReference type="SUPFAM" id="SSF57625">
    <property type="entry name" value="Invertebrate chitin-binding proteins"/>
    <property type="match status" value="1"/>
</dbReference>
<dbReference type="InterPro" id="IPR051940">
    <property type="entry name" value="Chitin_bind-dev_reg"/>
</dbReference>
<dbReference type="GO" id="GO:0008061">
    <property type="term" value="F:chitin binding"/>
    <property type="evidence" value="ECO:0007669"/>
    <property type="project" value="UniProtKB-KW"/>
</dbReference>
<evidence type="ECO:0000313" key="9">
    <source>
        <dbReference type="Proteomes" id="UP000475862"/>
    </source>
</evidence>
<dbReference type="GO" id="GO:0005576">
    <property type="term" value="C:extracellular region"/>
    <property type="evidence" value="ECO:0007669"/>
    <property type="project" value="InterPro"/>
</dbReference>
<keyword evidence="9" id="KW-1185">Reference proteome</keyword>
<proteinExistence type="predicted"/>
<feature type="region of interest" description="Disordered" evidence="6">
    <location>
        <begin position="64"/>
        <end position="177"/>
    </location>
</feature>
<dbReference type="PANTHER" id="PTHR23301">
    <property type="entry name" value="CHITIN BINDING PERITROPHIN-A"/>
    <property type="match status" value="1"/>
</dbReference>
<dbReference type="InterPro" id="IPR036508">
    <property type="entry name" value="Chitin-bd_dom_sf"/>
</dbReference>
<comment type="caution">
    <text evidence="8">The sequence shown here is derived from an EMBL/GenBank/DDBJ whole genome shotgun (WGS) entry which is preliminary data.</text>
</comment>
<dbReference type="Gene3D" id="2.170.140.10">
    <property type="entry name" value="Chitin binding domain"/>
    <property type="match status" value="1"/>
</dbReference>
<reference evidence="8 9" key="1">
    <citation type="submission" date="2019-08" db="EMBL/GenBank/DDBJ databases">
        <title>The genome of the soybean aphid Biotype 1, its phylome, world population structure and adaptation to the North American continent.</title>
        <authorList>
            <person name="Giordano R."/>
            <person name="Donthu R.K."/>
            <person name="Hernandez A.G."/>
            <person name="Wright C.L."/>
            <person name="Zimin A.V."/>
        </authorList>
    </citation>
    <scope>NUCLEOTIDE SEQUENCE [LARGE SCALE GENOMIC DNA]</scope>
    <source>
        <tissue evidence="8">Whole aphids</tissue>
    </source>
</reference>
<dbReference type="PANTHER" id="PTHR23301:SF98">
    <property type="entry name" value="CHITIN-BINDING TYPE-2 DOMAIN-CONTAINING PROTEIN-RELATED"/>
    <property type="match status" value="1"/>
</dbReference>